<evidence type="ECO:0000313" key="1">
    <source>
        <dbReference type="EMBL" id="KAK1729586.1"/>
    </source>
</evidence>
<keyword evidence="2" id="KW-1185">Reference proteome</keyword>
<organism evidence="1 2">
    <name type="scientific">Glomerella acutata</name>
    <name type="common">Colletotrichum acutatum</name>
    <dbReference type="NCBI Taxonomy" id="27357"/>
    <lineage>
        <taxon>Eukaryota</taxon>
        <taxon>Fungi</taxon>
        <taxon>Dikarya</taxon>
        <taxon>Ascomycota</taxon>
        <taxon>Pezizomycotina</taxon>
        <taxon>Sordariomycetes</taxon>
        <taxon>Hypocreomycetidae</taxon>
        <taxon>Glomerellales</taxon>
        <taxon>Glomerellaceae</taxon>
        <taxon>Colletotrichum</taxon>
        <taxon>Colletotrichum acutatum species complex</taxon>
    </lineage>
</organism>
<accession>A0AAD8XLI3</accession>
<dbReference type="InterPro" id="IPR027417">
    <property type="entry name" value="P-loop_NTPase"/>
</dbReference>
<dbReference type="SUPFAM" id="SSF52540">
    <property type="entry name" value="P-loop containing nucleoside triphosphate hydrolases"/>
    <property type="match status" value="1"/>
</dbReference>
<dbReference type="GeneID" id="85386520"/>
<evidence type="ECO:0000313" key="2">
    <source>
        <dbReference type="Proteomes" id="UP001244207"/>
    </source>
</evidence>
<dbReference type="EMBL" id="JAHMHS010000011">
    <property type="protein sequence ID" value="KAK1729586.1"/>
    <property type="molecule type" value="Genomic_DNA"/>
</dbReference>
<sequence length="511" mass="56634">METSFFPSSFLCDRKLNKQQPMRSTTTVVGTNWKKSLYEVEGGNEKRCRQGYCAVRSSRNGCKSDGQPSHRRMLFRSQDAIHFHTTMAHTYKRIERTATPPPFLVFLNALYLSIPFPVSVMTTSEIEIQPKDNSSASTRMDDLSYDDWADLIYDKWEDLHTADASQLGPLFTPEESKEIDALLKVWIYPVYGQQADFGAADASYQGQRPVESPILSAHMPLHSEGVFPPKLFLQAPLYYGNSAQSSNVTGLNWGLFFKWVGAYRNISPSESSSLPVFYFPQSSLESASPPPPPRIHLASSEDTAIEGQASHIPTYIIGIGGSPSSGKSTLALHLSYVFKKLGQNSRVFTISQDAYVLPSADCPQITLRSGKRVVHTNCLFSVDWEDMIKDVTKLKAGNYSSQSDQIRETCATAKGRHIRVPHLRAGDVTDLVRQREATLSTAAKSGRQSFWLAQFCYKTLTDCPDNLENSTSLPSQLILIEGPLVNAVCPTALPPQQSGFGMFGSDAQQKA</sequence>
<dbReference type="RefSeq" id="XP_060369641.1">
    <property type="nucleotide sequence ID" value="XM_060502621.1"/>
</dbReference>
<gene>
    <name evidence="1" type="ORF">BDZ83DRAFT_36809</name>
</gene>
<dbReference type="AlphaFoldDB" id="A0AAD8XLI3"/>
<reference evidence="1" key="1">
    <citation type="submission" date="2021-12" db="EMBL/GenBank/DDBJ databases">
        <title>Comparative genomics, transcriptomics and evolutionary studies reveal genomic signatures of adaptation to plant cell wall in hemibiotrophic fungi.</title>
        <authorList>
            <consortium name="DOE Joint Genome Institute"/>
            <person name="Baroncelli R."/>
            <person name="Diaz J.F."/>
            <person name="Benocci T."/>
            <person name="Peng M."/>
            <person name="Battaglia E."/>
            <person name="Haridas S."/>
            <person name="Andreopoulos W."/>
            <person name="Labutti K."/>
            <person name="Pangilinan J."/>
            <person name="Floch G.L."/>
            <person name="Makela M.R."/>
            <person name="Henrissat B."/>
            <person name="Grigoriev I.V."/>
            <person name="Crouch J.A."/>
            <person name="De Vries R.P."/>
            <person name="Sukno S.A."/>
            <person name="Thon M.R."/>
        </authorList>
    </citation>
    <scope>NUCLEOTIDE SEQUENCE</scope>
    <source>
        <strain evidence="1">CBS 112980</strain>
    </source>
</reference>
<name>A0AAD8XLI3_GLOAC</name>
<dbReference type="Gene3D" id="3.40.50.300">
    <property type="entry name" value="P-loop containing nucleotide triphosphate hydrolases"/>
    <property type="match status" value="1"/>
</dbReference>
<comment type="caution">
    <text evidence="1">The sequence shown here is derived from an EMBL/GenBank/DDBJ whole genome shotgun (WGS) entry which is preliminary data.</text>
</comment>
<dbReference type="Proteomes" id="UP001244207">
    <property type="component" value="Unassembled WGS sequence"/>
</dbReference>
<protein>
    <submittedName>
        <fullName evidence="1">Uncharacterized protein</fullName>
    </submittedName>
</protein>
<proteinExistence type="predicted"/>